<dbReference type="Proteomes" id="UP000724584">
    <property type="component" value="Unassembled WGS sequence"/>
</dbReference>
<protein>
    <submittedName>
        <fullName evidence="1">Uncharacterized protein</fullName>
    </submittedName>
</protein>
<evidence type="ECO:0000313" key="1">
    <source>
        <dbReference type="EMBL" id="KAH6631318.1"/>
    </source>
</evidence>
<name>A0ACB7P5H8_9PEZI</name>
<gene>
    <name evidence="1" type="ORF">F5144DRAFT_214994</name>
</gene>
<dbReference type="EMBL" id="JAGIZQ010000004">
    <property type="protein sequence ID" value="KAH6631318.1"/>
    <property type="molecule type" value="Genomic_DNA"/>
</dbReference>
<reference evidence="1 2" key="1">
    <citation type="journal article" date="2021" name="Nat. Commun.">
        <title>Genetic determinants of endophytism in the Arabidopsis root mycobiome.</title>
        <authorList>
            <person name="Mesny F."/>
            <person name="Miyauchi S."/>
            <person name="Thiergart T."/>
            <person name="Pickel B."/>
            <person name="Atanasova L."/>
            <person name="Karlsson M."/>
            <person name="Huettel B."/>
            <person name="Barry K.W."/>
            <person name="Haridas S."/>
            <person name="Chen C."/>
            <person name="Bauer D."/>
            <person name="Andreopoulos W."/>
            <person name="Pangilinan J."/>
            <person name="LaButti K."/>
            <person name="Riley R."/>
            <person name="Lipzen A."/>
            <person name="Clum A."/>
            <person name="Drula E."/>
            <person name="Henrissat B."/>
            <person name="Kohler A."/>
            <person name="Grigoriev I.V."/>
            <person name="Martin F.M."/>
            <person name="Hacquard S."/>
        </authorList>
    </citation>
    <scope>NUCLEOTIDE SEQUENCE [LARGE SCALE GENOMIC DNA]</scope>
    <source>
        <strain evidence="1 2">MPI-SDFR-AT-0079</strain>
    </source>
</reference>
<organism evidence="1 2">
    <name type="scientific">Chaetomium tenue</name>
    <dbReference type="NCBI Taxonomy" id="1854479"/>
    <lineage>
        <taxon>Eukaryota</taxon>
        <taxon>Fungi</taxon>
        <taxon>Dikarya</taxon>
        <taxon>Ascomycota</taxon>
        <taxon>Pezizomycotina</taxon>
        <taxon>Sordariomycetes</taxon>
        <taxon>Sordariomycetidae</taxon>
        <taxon>Sordariales</taxon>
        <taxon>Chaetomiaceae</taxon>
        <taxon>Chaetomium</taxon>
    </lineage>
</organism>
<keyword evidence="2" id="KW-1185">Reference proteome</keyword>
<evidence type="ECO:0000313" key="2">
    <source>
        <dbReference type="Proteomes" id="UP000724584"/>
    </source>
</evidence>
<sequence>MVTLEQMRTSNARIAESLPAGMVAVFVGGTSGIGEATMKLFAKHAVEPRIYFVGRSDRAAVRIIKELTTINPEGQYHFIQADLSLLQNVDAVCHDIKSHEELINLLFLTTGTMVTGKDTPENLYYPTAVTYYARIRLIANLLPLLQKAPSLRRVVSVFGGTKEGPVCVGDLQGRSLALPPRITKGTTTTKETTKITKPSPPTSPNNTTNKPKPNPAHLLQLRAHTSSMMTLALESLALEAPDVSFVHAFPGFVRSHAGREVRAASAVGLVQVVLNRVVGPMVTVPVAEAGERQLFVATSGRFPARCGWGPLLPVVDGSGRMGSASSNVSVTAGVGLVEGEGVAVARGSDGQVGGGVYSVSFDAEPQSVKVEEAVQQLRDEDLVRKLWLHTVGEFVRVTGTEFV</sequence>
<proteinExistence type="predicted"/>
<accession>A0ACB7P5H8</accession>
<comment type="caution">
    <text evidence="1">The sequence shown here is derived from an EMBL/GenBank/DDBJ whole genome shotgun (WGS) entry which is preliminary data.</text>
</comment>